<sequence>MVEMGIRQQLAPKSSGKRTYLPPACHTLSRNEKKSFCECLRSIKVPHGYSSNVKSLVSSKDLKLVGLKSHDCHVLMQQLLPVAIRGILPKKDETFLHCVRDCNFSRNLWLHLGLSNIDFFSIMDNYDWLKLGSLGPQAFTFSAGVWLSYNIQSMVEDFMSCFTPSSADAPIDSRFRGTYHGSFDIMLAELYAIYHGLILAKDIWPLEILFATLTPCIASTLSKGNQCADFLAKLRASSGSPPTGILDLLRSDITGTVFIRE</sequence>
<reference evidence="1 2" key="2">
    <citation type="journal article" date="2017" name="Front. Plant Sci.">
        <title>Gene Classification and Mining of Molecular Markers Useful in Red Clover (Trifolium pratense) Breeding.</title>
        <authorList>
            <person name="Istvanek J."/>
            <person name="Dluhosova J."/>
            <person name="Dluhos P."/>
            <person name="Patkova L."/>
            <person name="Nedelnik J."/>
            <person name="Repkova J."/>
        </authorList>
    </citation>
    <scope>NUCLEOTIDE SEQUENCE [LARGE SCALE GENOMIC DNA]</scope>
    <source>
        <strain evidence="2">cv. Tatra</strain>
        <tissue evidence="1">Young leaves</tissue>
    </source>
</reference>
<dbReference type="EMBL" id="ASHM01019023">
    <property type="protein sequence ID" value="PNY00525.1"/>
    <property type="molecule type" value="Genomic_DNA"/>
</dbReference>
<accession>A0A2K3NBY1</accession>
<reference evidence="1 2" key="1">
    <citation type="journal article" date="2014" name="Am. J. Bot.">
        <title>Genome assembly and annotation for red clover (Trifolium pratense; Fabaceae).</title>
        <authorList>
            <person name="Istvanek J."/>
            <person name="Jaros M."/>
            <person name="Krenek A."/>
            <person name="Repkova J."/>
        </authorList>
    </citation>
    <scope>NUCLEOTIDE SEQUENCE [LARGE SCALE GENOMIC DNA]</scope>
    <source>
        <strain evidence="2">cv. Tatra</strain>
        <tissue evidence="1">Young leaves</tissue>
    </source>
</reference>
<protein>
    <submittedName>
        <fullName evidence="1">Uncharacterized protein</fullName>
    </submittedName>
</protein>
<dbReference type="Proteomes" id="UP000236291">
    <property type="component" value="Unassembled WGS sequence"/>
</dbReference>
<dbReference type="AlphaFoldDB" id="A0A2K3NBY1"/>
<dbReference type="PANTHER" id="PTHR35516:SF11">
    <property type="entry name" value="CYTOCHROME B6-F COMPLEX SUBUNIT 5"/>
    <property type="match status" value="1"/>
</dbReference>
<dbReference type="PANTHER" id="PTHR35516">
    <property type="entry name" value="CYTOCHROME B6-F COMPLEX SUBUNIT 5"/>
    <property type="match status" value="1"/>
</dbReference>
<evidence type="ECO:0000313" key="2">
    <source>
        <dbReference type="Proteomes" id="UP000236291"/>
    </source>
</evidence>
<name>A0A2K3NBY1_TRIPR</name>
<comment type="caution">
    <text evidence="1">The sequence shown here is derived from an EMBL/GenBank/DDBJ whole genome shotgun (WGS) entry which is preliminary data.</text>
</comment>
<organism evidence="1 2">
    <name type="scientific">Trifolium pratense</name>
    <name type="common">Red clover</name>
    <dbReference type="NCBI Taxonomy" id="57577"/>
    <lineage>
        <taxon>Eukaryota</taxon>
        <taxon>Viridiplantae</taxon>
        <taxon>Streptophyta</taxon>
        <taxon>Embryophyta</taxon>
        <taxon>Tracheophyta</taxon>
        <taxon>Spermatophyta</taxon>
        <taxon>Magnoliopsida</taxon>
        <taxon>eudicotyledons</taxon>
        <taxon>Gunneridae</taxon>
        <taxon>Pentapetalae</taxon>
        <taxon>rosids</taxon>
        <taxon>fabids</taxon>
        <taxon>Fabales</taxon>
        <taxon>Fabaceae</taxon>
        <taxon>Papilionoideae</taxon>
        <taxon>50 kb inversion clade</taxon>
        <taxon>NPAAA clade</taxon>
        <taxon>Hologalegina</taxon>
        <taxon>IRL clade</taxon>
        <taxon>Trifolieae</taxon>
        <taxon>Trifolium</taxon>
    </lineage>
</organism>
<evidence type="ECO:0000313" key="1">
    <source>
        <dbReference type="EMBL" id="PNY00525.1"/>
    </source>
</evidence>
<proteinExistence type="predicted"/>
<gene>
    <name evidence="1" type="ORF">L195_g023807</name>
</gene>